<dbReference type="PROSITE" id="PS50893">
    <property type="entry name" value="ABC_TRANSPORTER_2"/>
    <property type="match status" value="2"/>
</dbReference>
<dbReference type="GO" id="GO:0005524">
    <property type="term" value="F:ATP binding"/>
    <property type="evidence" value="ECO:0007669"/>
    <property type="project" value="UniProtKB-KW"/>
</dbReference>
<dbReference type="InterPro" id="IPR037118">
    <property type="entry name" value="Val-tRNA_synth_C_sf"/>
</dbReference>
<dbReference type="Gene3D" id="3.40.50.300">
    <property type="entry name" value="P-loop containing nucleotide triphosphate hydrolases"/>
    <property type="match status" value="2"/>
</dbReference>
<feature type="domain" description="ABC transporter" evidence="3">
    <location>
        <begin position="2"/>
        <end position="252"/>
    </location>
</feature>
<dbReference type="FunFam" id="3.40.50.300:FF:000011">
    <property type="entry name" value="Putative ABC transporter ATP-binding component"/>
    <property type="match status" value="1"/>
</dbReference>
<evidence type="ECO:0000256" key="1">
    <source>
        <dbReference type="ARBA" id="ARBA00022741"/>
    </source>
</evidence>
<evidence type="ECO:0000256" key="2">
    <source>
        <dbReference type="ARBA" id="ARBA00022840"/>
    </source>
</evidence>
<dbReference type="PANTHER" id="PTHR42855">
    <property type="entry name" value="ABC TRANSPORTER ATP-BINDING SUBUNIT"/>
    <property type="match status" value="1"/>
</dbReference>
<evidence type="ECO:0000259" key="3">
    <source>
        <dbReference type="PROSITE" id="PS50893"/>
    </source>
</evidence>
<keyword evidence="1" id="KW-0547">Nucleotide-binding</keyword>
<dbReference type="SUPFAM" id="SSF52540">
    <property type="entry name" value="P-loop containing nucleoside triphosphate hydrolases"/>
    <property type="match status" value="2"/>
</dbReference>
<dbReference type="InterPro" id="IPR003439">
    <property type="entry name" value="ABC_transporter-like_ATP-bd"/>
</dbReference>
<dbReference type="Gene3D" id="1.10.287.380">
    <property type="entry name" value="Valyl-tRNA synthetase, C-terminal domain"/>
    <property type="match status" value="1"/>
</dbReference>
<dbReference type="InterPro" id="IPR032781">
    <property type="entry name" value="ABC_tran_Xtn"/>
</dbReference>
<proteinExistence type="predicted"/>
<dbReference type="InterPro" id="IPR017871">
    <property type="entry name" value="ABC_transporter-like_CS"/>
</dbReference>
<gene>
    <name evidence="4" type="ORF">J120_04745</name>
</gene>
<dbReference type="GO" id="GO:0016887">
    <property type="term" value="F:ATP hydrolysis activity"/>
    <property type="evidence" value="ECO:0007669"/>
    <property type="project" value="InterPro"/>
</dbReference>
<reference evidence="4 5" key="1">
    <citation type="journal article" date="2013" name="Proc. Natl. Acad. Sci. U.S.A.">
        <title>Candidate phylum TM6 genome recovered from a hospital sink biofilm provides genomic insights into this uncultivated phylum.</title>
        <authorList>
            <person name="McLean J.S."/>
            <person name="Lombardo M.J."/>
            <person name="Badger J.H."/>
            <person name="Edlund A."/>
            <person name="Novotny M."/>
            <person name="Yee-Greenbaum J."/>
            <person name="Vyahhi N."/>
            <person name="Hall A.P."/>
            <person name="Yang Y."/>
            <person name="Dupont C.L."/>
            <person name="Ziegler M.G."/>
            <person name="Chitsaz H."/>
            <person name="Allen A.E."/>
            <person name="Yooseph S."/>
            <person name="Tesler G."/>
            <person name="Pevzner P.A."/>
            <person name="Friedman R.M."/>
            <person name="Nealson K.H."/>
            <person name="Venter J.C."/>
            <person name="Lasken R.S."/>
        </authorList>
    </citation>
    <scope>NUCLEOTIDE SEQUENCE [LARGE SCALE GENOMIC DNA]</scope>
    <source>
        <strain evidence="4 5">TM6SC1</strain>
    </source>
</reference>
<keyword evidence="5" id="KW-1185">Reference proteome</keyword>
<dbReference type="SMART" id="SM00382">
    <property type="entry name" value="AAA"/>
    <property type="match status" value="2"/>
</dbReference>
<dbReference type="AlphaFoldDB" id="A0A0D2GNB2"/>
<dbReference type="InterPro" id="IPR051309">
    <property type="entry name" value="ABCF_ATPase"/>
</dbReference>
<keyword evidence="2" id="KW-0067">ATP-binding</keyword>
<evidence type="ECO:0000313" key="5">
    <source>
        <dbReference type="Proteomes" id="UP000032214"/>
    </source>
</evidence>
<dbReference type="Pfam" id="PF12848">
    <property type="entry name" value="ABC_tran_Xtn"/>
    <property type="match status" value="1"/>
</dbReference>
<feature type="domain" description="ABC transporter" evidence="3">
    <location>
        <begin position="319"/>
        <end position="534"/>
    </location>
</feature>
<dbReference type="PROSITE" id="PS00211">
    <property type="entry name" value="ABC_TRANSPORTER_1"/>
    <property type="match status" value="2"/>
</dbReference>
<dbReference type="InterPro" id="IPR027417">
    <property type="entry name" value="P-loop_NTPase"/>
</dbReference>
<sequence length="616" mass="69685">MIIIKKLSVAYGNQTIFDNISATINPHDRIGLVGNNGAGKSTLLKLISCAVTEPEPEISINNQCRIAYLSQHVVLESERSIIDETCATFHDAYHAHKERIHLEPLVENNPDLLESYSVACDQEREHNFPALKAQAIQMLLGLGFKQADMDRPVANLSGGWRMRIVLAKLLLENADFYLFDEPTNHLDLHTKEWLVQFLKSASFGFMLVCHEKYILNQVCDKILELERGHIQWYPGNYNQYVQQKEAIQEKLEQQYHAQQKEIAHKKTLIDKFRAKASKASFAQSLIKELERMEKIEPPTSTKSVSFSFPITQNSGKVVLKVEEVAHSFGSTPIFKNASFEIQKGQKVALIAPNGMGKSTLFNILAGIYACQKGTVEYGYNVKHALFAQEQSSVLDKNLSVLDNAYNDCPEQSRARVRSTLGAFLFTDQSVHKKVSVLSGGEQNRLGMVKVLLSGANLLLLDEPTNHLDIPSKQVLLTALQSYQGTIVFVCHDHDFINNLADHIIDLTPEQCIMYPGTYQSYQEYTRALNQPIQVQTKATTSAHSLDTNIRTKYPQQKRLVSLERSIAKIEHEMEVVQNSFADIQFGSDLFNTQCNLLKKLKTQHEQLFTEWQELIS</sequence>
<organism evidence="4 5">
    <name type="scientific">candidate division TM6 bacterium JCVI TM6SC1</name>
    <dbReference type="NCBI Taxonomy" id="1306947"/>
    <lineage>
        <taxon>Bacteria</taxon>
        <taxon>Candidatus Babelota</taxon>
        <taxon>Vermiphilus</taxon>
    </lineage>
</organism>
<dbReference type="Pfam" id="PF00005">
    <property type="entry name" value="ABC_tran"/>
    <property type="match status" value="2"/>
</dbReference>
<evidence type="ECO:0000313" key="4">
    <source>
        <dbReference type="EMBL" id="KIX84884.1"/>
    </source>
</evidence>
<protein>
    <recommendedName>
        <fullName evidence="3">ABC transporter domain-containing protein</fullName>
    </recommendedName>
</protein>
<accession>A0A0D2GNB2</accession>
<dbReference type="EMBL" id="ARQD01000005">
    <property type="protein sequence ID" value="KIX84884.1"/>
    <property type="molecule type" value="Genomic_DNA"/>
</dbReference>
<name>A0A0D2GNB2_9BACT</name>
<dbReference type="PANTHER" id="PTHR42855:SF2">
    <property type="entry name" value="DRUG RESISTANCE ABC TRANSPORTER,ATP-BINDING PROTEIN"/>
    <property type="match status" value="1"/>
</dbReference>
<dbReference type="CDD" id="cd03221">
    <property type="entry name" value="ABCF_EF-3"/>
    <property type="match status" value="2"/>
</dbReference>
<dbReference type="InterPro" id="IPR003593">
    <property type="entry name" value="AAA+_ATPase"/>
</dbReference>
<dbReference type="STRING" id="1306947.J120_04745"/>
<dbReference type="Proteomes" id="UP000032214">
    <property type="component" value="Unassembled WGS sequence"/>
</dbReference>
<comment type="caution">
    <text evidence="4">The sequence shown here is derived from an EMBL/GenBank/DDBJ whole genome shotgun (WGS) entry which is preliminary data.</text>
</comment>
<dbReference type="eggNOG" id="COG0488">
    <property type="taxonomic scope" value="Bacteria"/>
</dbReference>